<dbReference type="Gene3D" id="1.10.1660.10">
    <property type="match status" value="1"/>
</dbReference>
<dbReference type="SUPFAM" id="SSF46955">
    <property type="entry name" value="Putative DNA-binding domain"/>
    <property type="match status" value="1"/>
</dbReference>
<evidence type="ECO:0000256" key="1">
    <source>
        <dbReference type="ARBA" id="ARBA00023125"/>
    </source>
</evidence>
<evidence type="ECO:0000256" key="2">
    <source>
        <dbReference type="SAM" id="Coils"/>
    </source>
</evidence>
<evidence type="ECO:0000259" key="3">
    <source>
        <dbReference type="PROSITE" id="PS50937"/>
    </source>
</evidence>
<accession>A0A9D1KSB5</accession>
<feature type="domain" description="HTH merR-type" evidence="3">
    <location>
        <begin position="1"/>
        <end position="69"/>
    </location>
</feature>
<dbReference type="Proteomes" id="UP000824160">
    <property type="component" value="Unassembled WGS sequence"/>
</dbReference>
<dbReference type="PRINTS" id="PR00040">
    <property type="entry name" value="HTHMERR"/>
</dbReference>
<dbReference type="InterPro" id="IPR047057">
    <property type="entry name" value="MerR_fam"/>
</dbReference>
<organism evidence="4 5">
    <name type="scientific">Candidatus Faecivivens stercoripullorum</name>
    <dbReference type="NCBI Taxonomy" id="2840805"/>
    <lineage>
        <taxon>Bacteria</taxon>
        <taxon>Bacillati</taxon>
        <taxon>Bacillota</taxon>
        <taxon>Clostridia</taxon>
        <taxon>Eubacteriales</taxon>
        <taxon>Oscillospiraceae</taxon>
        <taxon>Oscillospiraceae incertae sedis</taxon>
        <taxon>Candidatus Faecivivens</taxon>
    </lineage>
</organism>
<comment type="caution">
    <text evidence="4">The sequence shown here is derived from an EMBL/GenBank/DDBJ whole genome shotgun (WGS) entry which is preliminary data.</text>
</comment>
<proteinExistence type="predicted"/>
<dbReference type="InterPro" id="IPR000551">
    <property type="entry name" value="MerR-type_HTH_dom"/>
</dbReference>
<name>A0A9D1KSB5_9FIRM</name>
<reference evidence="4" key="1">
    <citation type="submission" date="2020-10" db="EMBL/GenBank/DDBJ databases">
        <authorList>
            <person name="Gilroy R."/>
        </authorList>
    </citation>
    <scope>NUCLEOTIDE SEQUENCE</scope>
    <source>
        <strain evidence="4">ChiBcec7-5410</strain>
    </source>
</reference>
<dbReference type="GO" id="GO:0003700">
    <property type="term" value="F:DNA-binding transcription factor activity"/>
    <property type="evidence" value="ECO:0007669"/>
    <property type="project" value="InterPro"/>
</dbReference>
<keyword evidence="2" id="KW-0175">Coiled coil</keyword>
<dbReference type="EMBL" id="DVLW01000227">
    <property type="protein sequence ID" value="HIT95154.1"/>
    <property type="molecule type" value="Genomic_DNA"/>
</dbReference>
<dbReference type="PROSITE" id="PS50937">
    <property type="entry name" value="HTH_MERR_2"/>
    <property type="match status" value="1"/>
</dbReference>
<dbReference type="PANTHER" id="PTHR30204:SF98">
    <property type="entry name" value="HTH-TYPE TRANSCRIPTIONAL REGULATOR ADHR"/>
    <property type="match status" value="1"/>
</dbReference>
<feature type="coiled-coil region" evidence="2">
    <location>
        <begin position="81"/>
        <end position="108"/>
    </location>
</feature>
<keyword evidence="1" id="KW-0238">DNA-binding</keyword>
<evidence type="ECO:0000313" key="5">
    <source>
        <dbReference type="Proteomes" id="UP000824160"/>
    </source>
</evidence>
<gene>
    <name evidence="4" type="ORF">IAC43_08200</name>
</gene>
<dbReference type="SMART" id="SM00422">
    <property type="entry name" value="HTH_MERR"/>
    <property type="match status" value="1"/>
</dbReference>
<dbReference type="PANTHER" id="PTHR30204">
    <property type="entry name" value="REDOX-CYCLING DRUG-SENSING TRANSCRIPTIONAL ACTIVATOR SOXR"/>
    <property type="match status" value="1"/>
</dbReference>
<dbReference type="AlphaFoldDB" id="A0A9D1KSB5"/>
<protein>
    <submittedName>
        <fullName evidence="4">MerR family transcriptional regulator</fullName>
    </submittedName>
</protein>
<dbReference type="InterPro" id="IPR009061">
    <property type="entry name" value="DNA-bd_dom_put_sf"/>
</dbReference>
<dbReference type="GO" id="GO:0003677">
    <property type="term" value="F:DNA binding"/>
    <property type="evidence" value="ECO:0007669"/>
    <property type="project" value="UniProtKB-KW"/>
</dbReference>
<sequence length="132" mass="15484">MTIAEVSKKFDISADTLRYYERIGLIPPVHRTAGGIRDYTDDDCNWVGFVKCMRSAGLTIEALIEYVTLYQQGDETVQARKDLLMEQRRLLLERIEEMQATVKRLDGKIERYDQWNQRFSEKFAQNNKTPTE</sequence>
<dbReference type="Pfam" id="PF13411">
    <property type="entry name" value="MerR_1"/>
    <property type="match status" value="1"/>
</dbReference>
<evidence type="ECO:0000313" key="4">
    <source>
        <dbReference type="EMBL" id="HIT95154.1"/>
    </source>
</evidence>
<reference evidence="4" key="2">
    <citation type="journal article" date="2021" name="PeerJ">
        <title>Extensive microbial diversity within the chicken gut microbiome revealed by metagenomics and culture.</title>
        <authorList>
            <person name="Gilroy R."/>
            <person name="Ravi A."/>
            <person name="Getino M."/>
            <person name="Pursley I."/>
            <person name="Horton D.L."/>
            <person name="Alikhan N.F."/>
            <person name="Baker D."/>
            <person name="Gharbi K."/>
            <person name="Hall N."/>
            <person name="Watson M."/>
            <person name="Adriaenssens E.M."/>
            <person name="Foster-Nyarko E."/>
            <person name="Jarju S."/>
            <person name="Secka A."/>
            <person name="Antonio M."/>
            <person name="Oren A."/>
            <person name="Chaudhuri R.R."/>
            <person name="La Ragione R."/>
            <person name="Hildebrand F."/>
            <person name="Pallen M.J."/>
        </authorList>
    </citation>
    <scope>NUCLEOTIDE SEQUENCE</scope>
    <source>
        <strain evidence="4">ChiBcec7-5410</strain>
    </source>
</reference>
<dbReference type="CDD" id="cd01109">
    <property type="entry name" value="HTH_YyaN"/>
    <property type="match status" value="1"/>
</dbReference>